<feature type="region of interest" description="Disordered" evidence="1">
    <location>
        <begin position="676"/>
        <end position="720"/>
    </location>
</feature>
<dbReference type="Proteomes" id="UP000053328">
    <property type="component" value="Unassembled WGS sequence"/>
</dbReference>
<dbReference type="STRING" id="91928.A0A0D2B3I7"/>
<proteinExistence type="predicted"/>
<keyword evidence="3" id="KW-1185">Reference proteome</keyword>
<dbReference type="GeneID" id="27335490"/>
<feature type="region of interest" description="Disordered" evidence="1">
    <location>
        <begin position="561"/>
        <end position="590"/>
    </location>
</feature>
<evidence type="ECO:0000313" key="3">
    <source>
        <dbReference type="Proteomes" id="UP000053328"/>
    </source>
</evidence>
<reference evidence="2 3" key="1">
    <citation type="submission" date="2015-01" db="EMBL/GenBank/DDBJ databases">
        <title>The Genome Sequence of Exophiala spinifera CBS89968.</title>
        <authorList>
            <consortium name="The Broad Institute Genomics Platform"/>
            <person name="Cuomo C."/>
            <person name="de Hoog S."/>
            <person name="Gorbushina A."/>
            <person name="Stielow B."/>
            <person name="Teixiera M."/>
            <person name="Abouelleil A."/>
            <person name="Chapman S.B."/>
            <person name="Priest M."/>
            <person name="Young S.K."/>
            <person name="Wortman J."/>
            <person name="Nusbaum C."/>
            <person name="Birren B."/>
        </authorList>
    </citation>
    <scope>NUCLEOTIDE SEQUENCE [LARGE SCALE GENOMIC DNA]</scope>
    <source>
        <strain evidence="2 3">CBS 89968</strain>
    </source>
</reference>
<dbReference type="VEuPathDB" id="FungiDB:PV08_08407"/>
<dbReference type="RefSeq" id="XP_016233436.1">
    <property type="nucleotide sequence ID" value="XM_016382733.1"/>
</dbReference>
<evidence type="ECO:0000313" key="2">
    <source>
        <dbReference type="EMBL" id="KIW13220.1"/>
    </source>
</evidence>
<protein>
    <submittedName>
        <fullName evidence="2">Uncharacterized protein</fullName>
    </submittedName>
</protein>
<feature type="region of interest" description="Disordered" evidence="1">
    <location>
        <begin position="257"/>
        <end position="285"/>
    </location>
</feature>
<dbReference type="AlphaFoldDB" id="A0A0D2B3I7"/>
<organism evidence="2 3">
    <name type="scientific">Exophiala spinifera</name>
    <dbReference type="NCBI Taxonomy" id="91928"/>
    <lineage>
        <taxon>Eukaryota</taxon>
        <taxon>Fungi</taxon>
        <taxon>Dikarya</taxon>
        <taxon>Ascomycota</taxon>
        <taxon>Pezizomycotina</taxon>
        <taxon>Eurotiomycetes</taxon>
        <taxon>Chaetothyriomycetidae</taxon>
        <taxon>Chaetothyriales</taxon>
        <taxon>Herpotrichiellaceae</taxon>
        <taxon>Exophiala</taxon>
    </lineage>
</organism>
<feature type="region of interest" description="Disordered" evidence="1">
    <location>
        <begin position="1"/>
        <end position="20"/>
    </location>
</feature>
<feature type="region of interest" description="Disordered" evidence="1">
    <location>
        <begin position="621"/>
        <end position="648"/>
    </location>
</feature>
<name>A0A0D2B3I7_9EURO</name>
<accession>A0A0D2B3I7</accession>
<dbReference type="HOGENOM" id="CLU_012587_0_0_1"/>
<gene>
    <name evidence="2" type="ORF">PV08_08407</name>
</gene>
<feature type="compositionally biased region" description="Basic and acidic residues" evidence="1">
    <location>
        <begin position="257"/>
        <end position="271"/>
    </location>
</feature>
<dbReference type="EMBL" id="KN847497">
    <property type="protein sequence ID" value="KIW13220.1"/>
    <property type="molecule type" value="Genomic_DNA"/>
</dbReference>
<evidence type="ECO:0000256" key="1">
    <source>
        <dbReference type="SAM" id="MobiDB-lite"/>
    </source>
</evidence>
<feature type="compositionally biased region" description="Basic residues" evidence="1">
    <location>
        <begin position="688"/>
        <end position="704"/>
    </location>
</feature>
<sequence length="720" mass="79383">MPRKKAKASAQEPPKSEAAQDPAAFPTFLICRNKHWRHISSYHGPWLNAPLDELERCAYVNYNAVRPRPIVPSVFFDVLKIRRFIDDATTLSVRAANGTAASSLLVSSSRGADAEALGLGPTRVGNAKLSRERRHRMREHATQKLAQAYRLDEIASSVAVMQGASALEDVAKHVLQRNEDDPDAQYVHFFHEKIPSMAFVEHTSLAPLDDILRHLPTEASTYRTRAVAQLFMNHSESAIRDCTDGLSVLRLYHSHRLEKQRESAPGEDTAKPGRGPGSCDRLEEEDQPSSLELQLLFLRGYASLTLACDNAMWAFYDGDEDDEEAFRKDAKAAAEAEQQAVDIREEARKLVRPHAKMALRDYMSFLSHLDYTPGLTPSDFDAFVEGLEAADIGDTRQARRKKILEACARYGSGVFGGPGRPHKDRQKDWSLPKLPQPPVYTLNTLFTAVPPAGVPSFPPEASKEHGDDDPSTPNFTEVVTYHPLLSDVLHSLLLCHCLLQTSAKELARHAYMVARITRISDGYPLFLSARSPARADWAEILRQSKDWLRLSDTWDNLCTPVTATGPHPSAGSTGNNSFPKGPNPQAPKDFGRKDVAAMEIEQVLSVENADDKPVAHGYEDVQEEECGGGKAAGNNATNEPGADDGQVGWQIPRQEEGKENPFIPVRAETIVRWILNAPPPRASDGGTRPKKKSGAKRKPKKKKNAGPGLEGCMGSLELVN</sequence>
<dbReference type="OrthoDB" id="420046at2759"/>